<feature type="transmembrane region" description="Helical" evidence="8">
    <location>
        <begin position="332"/>
        <end position="350"/>
    </location>
</feature>
<feature type="transmembrane region" description="Helical" evidence="8">
    <location>
        <begin position="362"/>
        <end position="380"/>
    </location>
</feature>
<dbReference type="AlphaFoldDB" id="A0A1F5YSK8"/>
<feature type="transmembrane region" description="Helical" evidence="8">
    <location>
        <begin position="81"/>
        <end position="101"/>
    </location>
</feature>
<dbReference type="GO" id="GO:0016763">
    <property type="term" value="F:pentosyltransferase activity"/>
    <property type="evidence" value="ECO:0007669"/>
    <property type="project" value="TreeGrafter"/>
</dbReference>
<reference evidence="10 11" key="1">
    <citation type="journal article" date="2016" name="Nat. Commun.">
        <title>Thousands of microbial genomes shed light on interconnected biogeochemical processes in an aquifer system.</title>
        <authorList>
            <person name="Anantharaman K."/>
            <person name="Brown C.T."/>
            <person name="Hug L.A."/>
            <person name="Sharon I."/>
            <person name="Castelle C.J."/>
            <person name="Probst A.J."/>
            <person name="Thomas B.C."/>
            <person name="Singh A."/>
            <person name="Wilkins M.J."/>
            <person name="Karaoz U."/>
            <person name="Brodie E.L."/>
            <person name="Williams K.H."/>
            <person name="Hubbard S.S."/>
            <person name="Banfield J.F."/>
        </authorList>
    </citation>
    <scope>NUCLEOTIDE SEQUENCE [LARGE SCALE GENOMIC DNA]</scope>
</reference>
<dbReference type="Proteomes" id="UP000176665">
    <property type="component" value="Unassembled WGS sequence"/>
</dbReference>
<dbReference type="PANTHER" id="PTHR33908:SF11">
    <property type="entry name" value="MEMBRANE PROTEIN"/>
    <property type="match status" value="1"/>
</dbReference>
<evidence type="ECO:0000256" key="7">
    <source>
        <dbReference type="ARBA" id="ARBA00023136"/>
    </source>
</evidence>
<gene>
    <name evidence="10" type="ORF">A2W14_03610</name>
</gene>
<keyword evidence="2" id="KW-1003">Cell membrane</keyword>
<dbReference type="PANTHER" id="PTHR33908">
    <property type="entry name" value="MANNOSYLTRANSFERASE YKCB-RELATED"/>
    <property type="match status" value="1"/>
</dbReference>
<evidence type="ECO:0000256" key="8">
    <source>
        <dbReference type="SAM" id="Phobius"/>
    </source>
</evidence>
<dbReference type="EMBL" id="MFJA01000038">
    <property type="protein sequence ID" value="OGG03159.1"/>
    <property type="molecule type" value="Genomic_DNA"/>
</dbReference>
<name>A0A1F5YSK8_9BACT</name>
<keyword evidence="4" id="KW-0808">Transferase</keyword>
<dbReference type="InterPro" id="IPR038731">
    <property type="entry name" value="RgtA/B/C-like"/>
</dbReference>
<evidence type="ECO:0000256" key="5">
    <source>
        <dbReference type="ARBA" id="ARBA00022692"/>
    </source>
</evidence>
<feature type="transmembrane region" description="Helical" evidence="8">
    <location>
        <begin position="199"/>
        <end position="218"/>
    </location>
</feature>
<evidence type="ECO:0000256" key="4">
    <source>
        <dbReference type="ARBA" id="ARBA00022679"/>
    </source>
</evidence>
<keyword evidence="7 8" id="KW-0472">Membrane</keyword>
<sequence>MKTKLFLILIFIGAIFVRFYQLNHLPGEWYGDISNVHEYVEEILNGKWPFYFFQSPGPVYHYLISPIALLLRSEGYLKYKIASVVVSILGIGAIFFLVKVISGVKQALMSVVLISFSFWHLVFSRLGNSQIIIPLQSAIFGYFIIQYTKREKAQDLLLGGVSASLGLYTYPQTFIFPVIYLVLILMINLKNLKRGKISHFLTAILLILIFSLPFFQMIKKQKDLFTHGYVGEKIFSNNSNNSSDRIATFIRNYRITLSMFHFKGDGIFRVNIPEKPMLDRLSGILLIIGILNLYIRNKKYLLLVLFITGVLLIPSSSPAINRGEIPSSSRTIAVIPFLYFFIAEGLIWCGHYLSSRKMLNKLVSAGILSLFMAVISYSNLKTYYKDYPKVLPDDNLASGKFIADYLDKNYGVNLSVYFGSCCWGEWGQPEPKAIFYQMKEKKRKVEYSHYLDSCVEADKSPAVVVIGPSDAKLIEEYRDCFPLLFSKPVYDEKGKIIFRTINID</sequence>
<feature type="transmembrane region" description="Helical" evidence="8">
    <location>
        <begin position="168"/>
        <end position="187"/>
    </location>
</feature>
<organism evidence="10 11">
    <name type="scientific">Candidatus Gottesmanbacteria bacterium RBG_16_37_8</name>
    <dbReference type="NCBI Taxonomy" id="1798371"/>
    <lineage>
        <taxon>Bacteria</taxon>
        <taxon>Candidatus Gottesmaniibacteriota</taxon>
    </lineage>
</organism>
<feature type="domain" description="Glycosyltransferase RgtA/B/C/D-like" evidence="9">
    <location>
        <begin position="57"/>
        <end position="211"/>
    </location>
</feature>
<feature type="transmembrane region" description="Helical" evidence="8">
    <location>
        <begin position="5"/>
        <end position="22"/>
    </location>
</feature>
<feature type="transmembrane region" description="Helical" evidence="8">
    <location>
        <begin position="107"/>
        <end position="124"/>
    </location>
</feature>
<protein>
    <recommendedName>
        <fullName evidence="9">Glycosyltransferase RgtA/B/C/D-like domain-containing protein</fullName>
    </recommendedName>
</protein>
<feature type="transmembrane region" description="Helical" evidence="8">
    <location>
        <begin position="277"/>
        <end position="295"/>
    </location>
</feature>
<feature type="transmembrane region" description="Helical" evidence="8">
    <location>
        <begin position="48"/>
        <end position="69"/>
    </location>
</feature>
<feature type="transmembrane region" description="Helical" evidence="8">
    <location>
        <begin position="300"/>
        <end position="320"/>
    </location>
</feature>
<accession>A0A1F5YSK8</accession>
<evidence type="ECO:0000256" key="1">
    <source>
        <dbReference type="ARBA" id="ARBA00004651"/>
    </source>
</evidence>
<evidence type="ECO:0000256" key="3">
    <source>
        <dbReference type="ARBA" id="ARBA00022676"/>
    </source>
</evidence>
<keyword evidence="3" id="KW-0328">Glycosyltransferase</keyword>
<keyword evidence="5 8" id="KW-0812">Transmembrane</keyword>
<comment type="subcellular location">
    <subcellularLocation>
        <location evidence="1">Cell membrane</location>
        <topology evidence="1">Multi-pass membrane protein</topology>
    </subcellularLocation>
</comment>
<dbReference type="GO" id="GO:0005886">
    <property type="term" value="C:plasma membrane"/>
    <property type="evidence" value="ECO:0007669"/>
    <property type="project" value="UniProtKB-SubCell"/>
</dbReference>
<dbReference type="GO" id="GO:0009103">
    <property type="term" value="P:lipopolysaccharide biosynthetic process"/>
    <property type="evidence" value="ECO:0007669"/>
    <property type="project" value="UniProtKB-ARBA"/>
</dbReference>
<proteinExistence type="predicted"/>
<comment type="caution">
    <text evidence="10">The sequence shown here is derived from an EMBL/GenBank/DDBJ whole genome shotgun (WGS) entry which is preliminary data.</text>
</comment>
<dbReference type="STRING" id="1798371.A2W14_03610"/>
<dbReference type="Pfam" id="PF13231">
    <property type="entry name" value="PMT_2"/>
    <property type="match status" value="1"/>
</dbReference>
<evidence type="ECO:0000313" key="11">
    <source>
        <dbReference type="Proteomes" id="UP000176665"/>
    </source>
</evidence>
<evidence type="ECO:0000256" key="6">
    <source>
        <dbReference type="ARBA" id="ARBA00022989"/>
    </source>
</evidence>
<keyword evidence="6 8" id="KW-1133">Transmembrane helix</keyword>
<evidence type="ECO:0000313" key="10">
    <source>
        <dbReference type="EMBL" id="OGG03159.1"/>
    </source>
</evidence>
<feature type="transmembrane region" description="Helical" evidence="8">
    <location>
        <begin position="131"/>
        <end position="148"/>
    </location>
</feature>
<evidence type="ECO:0000256" key="2">
    <source>
        <dbReference type="ARBA" id="ARBA00022475"/>
    </source>
</evidence>
<dbReference type="InterPro" id="IPR050297">
    <property type="entry name" value="LipidA_mod_glycosyltrf_83"/>
</dbReference>
<evidence type="ECO:0000259" key="9">
    <source>
        <dbReference type="Pfam" id="PF13231"/>
    </source>
</evidence>